<reference evidence="1" key="1">
    <citation type="submission" date="2014-11" db="EMBL/GenBank/DDBJ databases">
        <authorList>
            <person name="Geib S."/>
        </authorList>
    </citation>
    <scope>NUCLEOTIDE SEQUENCE</scope>
</reference>
<accession>A0A0A1WK69</accession>
<dbReference type="GO" id="GO:0016301">
    <property type="term" value="F:kinase activity"/>
    <property type="evidence" value="ECO:0007669"/>
    <property type="project" value="UniProtKB-KW"/>
</dbReference>
<name>A0A0A1WK69_ZEUCU</name>
<proteinExistence type="predicted"/>
<dbReference type="EMBL" id="GBXI01015519">
    <property type="protein sequence ID" value="JAC98772.1"/>
    <property type="molecule type" value="Transcribed_RNA"/>
</dbReference>
<dbReference type="GeneID" id="105213654"/>
<keyword evidence="1" id="KW-0808">Transferase</keyword>
<reference evidence="1" key="2">
    <citation type="journal article" date="2015" name="Gigascience">
        <title>Reconstructing a comprehensive transcriptome assembly of a white-pupal translocated strain of the pest fruit fly Bactrocera cucurbitae.</title>
        <authorList>
            <person name="Sim S.B."/>
            <person name="Calla B."/>
            <person name="Hall B."/>
            <person name="DeRego T."/>
            <person name="Geib S.M."/>
        </authorList>
    </citation>
    <scope>NUCLEOTIDE SEQUENCE</scope>
</reference>
<organism evidence="1">
    <name type="scientific">Zeugodacus cucurbitae</name>
    <name type="common">Melon fruit fly</name>
    <name type="synonym">Bactrocera cucurbitae</name>
    <dbReference type="NCBI Taxonomy" id="28588"/>
    <lineage>
        <taxon>Eukaryota</taxon>
        <taxon>Metazoa</taxon>
        <taxon>Ecdysozoa</taxon>
        <taxon>Arthropoda</taxon>
        <taxon>Hexapoda</taxon>
        <taxon>Insecta</taxon>
        <taxon>Pterygota</taxon>
        <taxon>Neoptera</taxon>
        <taxon>Endopterygota</taxon>
        <taxon>Diptera</taxon>
        <taxon>Brachycera</taxon>
        <taxon>Muscomorpha</taxon>
        <taxon>Tephritoidea</taxon>
        <taxon>Tephritidae</taxon>
        <taxon>Zeugodacus</taxon>
        <taxon>Zeugodacus</taxon>
    </lineage>
</organism>
<evidence type="ECO:0000313" key="1">
    <source>
        <dbReference type="EMBL" id="JAC98772.1"/>
    </source>
</evidence>
<keyword evidence="1" id="KW-0418">Kinase</keyword>
<gene>
    <name evidence="1" type="primary">Dgkg</name>
    <name evidence="1" type="ORF">g.57470</name>
</gene>
<sequence>MTQKHNDFSPISNTRDEYNWDYGKYNPIANCVSYDLCDNFDGCENIYAQQPRRRRPILPRSWFGRPTAPPESATTYKCSYYRKCYSKRCPIWPRNHFHRSCAPPSHCTMNQLSYACRLRYNMWY</sequence>
<dbReference type="AlphaFoldDB" id="A0A0A1WK69"/>
<protein>
    <submittedName>
        <fullName evidence="1">Diacylglycerol kinase gamma</fullName>
    </submittedName>
</protein>